<proteinExistence type="predicted"/>
<gene>
    <name evidence="1" type="ORF">RHSIM_Rhsim12G0172900</name>
</gene>
<reference evidence="1" key="1">
    <citation type="submission" date="2019-11" db="EMBL/GenBank/DDBJ databases">
        <authorList>
            <person name="Liu Y."/>
            <person name="Hou J."/>
            <person name="Li T.-Q."/>
            <person name="Guan C.-H."/>
            <person name="Wu X."/>
            <person name="Wu H.-Z."/>
            <person name="Ling F."/>
            <person name="Zhang R."/>
            <person name="Shi X.-G."/>
            <person name="Ren J.-P."/>
            <person name="Chen E.-F."/>
            <person name="Sun J.-M."/>
        </authorList>
    </citation>
    <scope>NUCLEOTIDE SEQUENCE</scope>
    <source>
        <strain evidence="1">Adult_tree_wgs_1</strain>
        <tissue evidence="1">Leaves</tissue>
    </source>
</reference>
<accession>A0A834L8X8</accession>
<comment type="caution">
    <text evidence="1">The sequence shown here is derived from an EMBL/GenBank/DDBJ whole genome shotgun (WGS) entry which is preliminary data.</text>
</comment>
<dbReference type="EMBL" id="WJXA01000012">
    <property type="protein sequence ID" value="KAF7124158.1"/>
    <property type="molecule type" value="Genomic_DNA"/>
</dbReference>
<organism evidence="1 2">
    <name type="scientific">Rhododendron simsii</name>
    <name type="common">Sims's rhododendron</name>
    <dbReference type="NCBI Taxonomy" id="118357"/>
    <lineage>
        <taxon>Eukaryota</taxon>
        <taxon>Viridiplantae</taxon>
        <taxon>Streptophyta</taxon>
        <taxon>Embryophyta</taxon>
        <taxon>Tracheophyta</taxon>
        <taxon>Spermatophyta</taxon>
        <taxon>Magnoliopsida</taxon>
        <taxon>eudicotyledons</taxon>
        <taxon>Gunneridae</taxon>
        <taxon>Pentapetalae</taxon>
        <taxon>asterids</taxon>
        <taxon>Ericales</taxon>
        <taxon>Ericaceae</taxon>
        <taxon>Ericoideae</taxon>
        <taxon>Rhodoreae</taxon>
        <taxon>Rhododendron</taxon>
    </lineage>
</organism>
<dbReference type="AlphaFoldDB" id="A0A834L8X8"/>
<sequence>MAVADLYSIDEDDIADGICGFDFGKTNANSKAGFFKEPQGPQDYTIIPPPPSPALSHYTVETLVEFLRHSLSLCSKTLAPSGSHGSKHLSPVVPPHDGYRRVAITIDDSQPSSEPLAFAIYCVVFGMGSALTRGLMLMYSEINRTSEYLDSCVAITRFGLELAEVEEFFLIESSIELANLDEPAGGIFTRYDSEDIGIAFGLIFHVLHPNAY</sequence>
<keyword evidence="2" id="KW-1185">Reference proteome</keyword>
<dbReference type="Proteomes" id="UP000626092">
    <property type="component" value="Unassembled WGS sequence"/>
</dbReference>
<name>A0A834L8X8_RHOSS</name>
<protein>
    <submittedName>
        <fullName evidence="1">Uncharacterized protein</fullName>
    </submittedName>
</protein>
<evidence type="ECO:0000313" key="1">
    <source>
        <dbReference type="EMBL" id="KAF7124158.1"/>
    </source>
</evidence>
<evidence type="ECO:0000313" key="2">
    <source>
        <dbReference type="Proteomes" id="UP000626092"/>
    </source>
</evidence>